<gene>
    <name evidence="1" type="ORF">GCM10009839_14560</name>
</gene>
<evidence type="ECO:0000313" key="2">
    <source>
        <dbReference type="Proteomes" id="UP001500751"/>
    </source>
</evidence>
<dbReference type="RefSeq" id="WP_344664730.1">
    <property type="nucleotide sequence ID" value="NZ_BAAAQN010000006.1"/>
</dbReference>
<sequence length="235" mass="25640">MNRTTTSPIVALHADDTACTHRQRPSGTPEDGEQCPGRTRYSTTCTLCGWDVAGGIRAYVEEQKKVHTCREQVSAWHTVRPDRIPFDPGYWVYHLEHPAECFGDRHCLMRRLASGAHRQHDQLPTITGTFTLRVRRTFANGQITDTIEHRGPAASVTSTLLHVMAGIGNQGPLLVANDGGLWLLCAAAGCPDRVLAIFDDVAATVADIAEETALHFRVTAHAVPTDQPTDLPATA</sequence>
<keyword evidence="2" id="KW-1185">Reference proteome</keyword>
<dbReference type="Proteomes" id="UP001500751">
    <property type="component" value="Unassembled WGS sequence"/>
</dbReference>
<organism evidence="1 2">
    <name type="scientific">Catenulispora yoronensis</name>
    <dbReference type="NCBI Taxonomy" id="450799"/>
    <lineage>
        <taxon>Bacteria</taxon>
        <taxon>Bacillati</taxon>
        <taxon>Actinomycetota</taxon>
        <taxon>Actinomycetes</taxon>
        <taxon>Catenulisporales</taxon>
        <taxon>Catenulisporaceae</taxon>
        <taxon>Catenulispora</taxon>
    </lineage>
</organism>
<accession>A0ABN2TSP3</accession>
<comment type="caution">
    <text evidence="1">The sequence shown here is derived from an EMBL/GenBank/DDBJ whole genome shotgun (WGS) entry which is preliminary data.</text>
</comment>
<dbReference type="EMBL" id="BAAAQN010000006">
    <property type="protein sequence ID" value="GAA2019231.1"/>
    <property type="molecule type" value="Genomic_DNA"/>
</dbReference>
<proteinExistence type="predicted"/>
<protein>
    <submittedName>
        <fullName evidence="1">Uncharacterized protein</fullName>
    </submittedName>
</protein>
<reference evidence="1 2" key="1">
    <citation type="journal article" date="2019" name="Int. J. Syst. Evol. Microbiol.">
        <title>The Global Catalogue of Microorganisms (GCM) 10K type strain sequencing project: providing services to taxonomists for standard genome sequencing and annotation.</title>
        <authorList>
            <consortium name="The Broad Institute Genomics Platform"/>
            <consortium name="The Broad Institute Genome Sequencing Center for Infectious Disease"/>
            <person name="Wu L."/>
            <person name="Ma J."/>
        </authorList>
    </citation>
    <scope>NUCLEOTIDE SEQUENCE [LARGE SCALE GENOMIC DNA]</scope>
    <source>
        <strain evidence="1 2">JCM 16014</strain>
    </source>
</reference>
<name>A0ABN2TSP3_9ACTN</name>
<evidence type="ECO:0000313" key="1">
    <source>
        <dbReference type="EMBL" id="GAA2019231.1"/>
    </source>
</evidence>